<dbReference type="InterPro" id="IPR000182">
    <property type="entry name" value="GNAT_dom"/>
</dbReference>
<dbReference type="OrthoDB" id="9975416at2759"/>
<dbReference type="VEuPathDB" id="FungiDB:MCYG_01500"/>
<reference evidence="5" key="1">
    <citation type="journal article" date="2012" name="MBio">
        <title>Comparative genome analysis of Trichophyton rubrum and related dermatophytes reveals candidate genes involved in infection.</title>
        <authorList>
            <person name="Martinez D.A."/>
            <person name="Oliver B.G."/>
            <person name="Graeser Y."/>
            <person name="Goldberg J.M."/>
            <person name="Li W."/>
            <person name="Martinez-Rossi N.M."/>
            <person name="Monod M."/>
            <person name="Shelest E."/>
            <person name="Barton R.C."/>
            <person name="Birch E."/>
            <person name="Brakhage A.A."/>
            <person name="Chen Z."/>
            <person name="Gurr S.J."/>
            <person name="Heiman D."/>
            <person name="Heitman J."/>
            <person name="Kosti I."/>
            <person name="Rossi A."/>
            <person name="Saif S."/>
            <person name="Samalova M."/>
            <person name="Saunders C.W."/>
            <person name="Shea T."/>
            <person name="Summerbell R.C."/>
            <person name="Xu J."/>
            <person name="Young S."/>
            <person name="Zeng Q."/>
            <person name="Birren B.W."/>
            <person name="Cuomo C.A."/>
            <person name="White T.C."/>
        </authorList>
    </citation>
    <scope>NUCLEOTIDE SEQUENCE [LARGE SCALE GENOMIC DNA]</scope>
    <source>
        <strain evidence="5">ATCC MYA-4605 / CBS 113480</strain>
    </source>
</reference>
<dbReference type="Gene3D" id="3.40.630.30">
    <property type="match status" value="1"/>
</dbReference>
<evidence type="ECO:0000313" key="4">
    <source>
        <dbReference type="EMBL" id="EEQ28681.1"/>
    </source>
</evidence>
<dbReference type="InterPro" id="IPR016181">
    <property type="entry name" value="Acyl_CoA_acyltransferase"/>
</dbReference>
<feature type="domain" description="N-acetyltransferase" evidence="3">
    <location>
        <begin position="11"/>
        <end position="223"/>
    </location>
</feature>
<evidence type="ECO:0000313" key="5">
    <source>
        <dbReference type="Proteomes" id="UP000002035"/>
    </source>
</evidence>
<dbReference type="PANTHER" id="PTHR43072">
    <property type="entry name" value="N-ACETYLTRANSFERASE"/>
    <property type="match status" value="1"/>
</dbReference>
<dbReference type="RefSeq" id="XP_002848566.1">
    <property type="nucleotide sequence ID" value="XM_002848520.1"/>
</dbReference>
<dbReference type="Proteomes" id="UP000002035">
    <property type="component" value="Unassembled WGS sequence"/>
</dbReference>
<evidence type="ECO:0000256" key="1">
    <source>
        <dbReference type="ARBA" id="ARBA00022679"/>
    </source>
</evidence>
<dbReference type="Pfam" id="PF00583">
    <property type="entry name" value="Acetyltransf_1"/>
    <property type="match status" value="1"/>
</dbReference>
<gene>
    <name evidence="4" type="ORF">MCYG_01500</name>
</gene>
<organism evidence="4 5">
    <name type="scientific">Arthroderma otae (strain ATCC MYA-4605 / CBS 113480)</name>
    <name type="common">Microsporum canis</name>
    <dbReference type="NCBI Taxonomy" id="554155"/>
    <lineage>
        <taxon>Eukaryota</taxon>
        <taxon>Fungi</taxon>
        <taxon>Dikarya</taxon>
        <taxon>Ascomycota</taxon>
        <taxon>Pezizomycotina</taxon>
        <taxon>Eurotiomycetes</taxon>
        <taxon>Eurotiomycetidae</taxon>
        <taxon>Onygenales</taxon>
        <taxon>Arthrodermataceae</taxon>
        <taxon>Microsporum</taxon>
    </lineage>
</organism>
<dbReference type="PANTHER" id="PTHR43072:SF23">
    <property type="entry name" value="UPF0039 PROTEIN C11D3.02C"/>
    <property type="match status" value="1"/>
</dbReference>
<dbReference type="eggNOG" id="ENOG502SGYQ">
    <property type="taxonomic scope" value="Eukaryota"/>
</dbReference>
<dbReference type="SUPFAM" id="SSF55729">
    <property type="entry name" value="Acyl-CoA N-acyltransferases (Nat)"/>
    <property type="match status" value="1"/>
</dbReference>
<evidence type="ECO:0000256" key="2">
    <source>
        <dbReference type="ARBA" id="ARBA00023315"/>
    </source>
</evidence>
<protein>
    <submittedName>
        <fullName evidence="4">Acetyltransferase</fullName>
    </submittedName>
</protein>
<dbReference type="GO" id="GO:0016747">
    <property type="term" value="F:acyltransferase activity, transferring groups other than amino-acyl groups"/>
    <property type="evidence" value="ECO:0007669"/>
    <property type="project" value="InterPro"/>
</dbReference>
<dbReference type="AlphaFoldDB" id="C5FH51"/>
<proteinExistence type="predicted"/>
<accession>C5FH51</accession>
<keyword evidence="1 4" id="KW-0808">Transferase</keyword>
<dbReference type="GeneID" id="9230704"/>
<keyword evidence="2" id="KW-0012">Acyltransferase</keyword>
<dbReference type="PROSITE" id="PS51186">
    <property type="entry name" value="GNAT"/>
    <property type="match status" value="1"/>
</dbReference>
<dbReference type="OMA" id="LSKAPWD"/>
<keyword evidence="5" id="KW-1185">Reference proteome</keyword>
<dbReference type="HOGENOM" id="CLU_013985_6_2_1"/>
<dbReference type="EMBL" id="DS995702">
    <property type="protein sequence ID" value="EEQ28681.1"/>
    <property type="molecule type" value="Genomic_DNA"/>
</dbReference>
<evidence type="ECO:0000259" key="3">
    <source>
        <dbReference type="PROSITE" id="PS51186"/>
    </source>
</evidence>
<sequence>MDKSRVEVVQVPKGPVTPSDLTALYNRYRDARLRALKTYPEAFSSNYERESAFTDEQWAQRLRNPMSTTFVAVCVEQDNTADEDVDKLKNHEWMGMIVLLGPKVLDVGSTKCPWEPFLSMDWMQPETEGAFEGAETTYFAVSMFVLPEATKRGVGKLLVSEMKDHTREDGKEKSVSKLHLSLIVERENPTAIRLYERCGFCHVDADSDLDCVGDHLTAPLGMTWSHNYDL</sequence>
<name>C5FH51_ARTOC</name>